<evidence type="ECO:0000313" key="13">
    <source>
        <dbReference type="Proteomes" id="UP000068167"/>
    </source>
</evidence>
<evidence type="ECO:0000313" key="12">
    <source>
        <dbReference type="EMBL" id="AKV69117.1"/>
    </source>
</evidence>
<dbReference type="Gene3D" id="3.10.200.10">
    <property type="entry name" value="Alpha carbonic anhydrase"/>
    <property type="match status" value="1"/>
</dbReference>
<comment type="catalytic activity">
    <reaction evidence="9 10">
        <text>hydrogencarbonate + H(+) = CO2 + H2O</text>
        <dbReference type="Rhea" id="RHEA:10748"/>
        <dbReference type="ChEBI" id="CHEBI:15377"/>
        <dbReference type="ChEBI" id="CHEBI:15378"/>
        <dbReference type="ChEBI" id="CHEBI:16526"/>
        <dbReference type="ChEBI" id="CHEBI:17544"/>
        <dbReference type="EC" id="4.2.1.1"/>
    </reaction>
</comment>
<comment type="similarity">
    <text evidence="3 10">Belongs to the alpha-carbonic anhydrase family.</text>
</comment>
<evidence type="ECO:0000256" key="7">
    <source>
        <dbReference type="ARBA" id="ARBA00022833"/>
    </source>
</evidence>
<name>A0A0K1S4R4_9CHRO</name>
<dbReference type="InterPro" id="IPR023561">
    <property type="entry name" value="Carbonic_anhydrase_a-class"/>
</dbReference>
<dbReference type="InterPro" id="IPR041891">
    <property type="entry name" value="Alpha_CA_prokaryot-like"/>
</dbReference>
<dbReference type="Pfam" id="PF00194">
    <property type="entry name" value="Carb_anhydrase"/>
    <property type="match status" value="1"/>
</dbReference>
<dbReference type="PROSITE" id="PS51144">
    <property type="entry name" value="ALPHA_CA_2"/>
    <property type="match status" value="1"/>
</dbReference>
<accession>A0A0K1S4R4</accession>
<dbReference type="PATRIC" id="fig|1638788.3.peg.4202"/>
<proteinExistence type="inferred from homology"/>
<dbReference type="AlphaFoldDB" id="A0A0K1S4R4"/>
<evidence type="ECO:0000256" key="5">
    <source>
        <dbReference type="ARBA" id="ARBA00014628"/>
    </source>
</evidence>
<dbReference type="InterPro" id="IPR001148">
    <property type="entry name" value="CA_dom"/>
</dbReference>
<sequence length="319" mass="36507">MRYRVLGFEESGVRSQEIGDYFIYSPYTLHPTPHTLHPTPHTPHPTPYTLHPTPYTLPPGKTFSANPNYLMIAGFNTMYRRELLQFIGSHALFGAINPEFTWNYQNIDHWGELSRNYCLCTTGKQQTPIDLSIVTEKELYQPTFNYRPVPLKIRHNGRTILVQTEKGGNMSFHGENWDLLQFHFHHPSEHQIKGQSFPLEIHLVHRNGKGNLAVVGILAEIGAFNPYLQTIWAYLPQEPSPEMIIPDTWVNAGLLLPENSGFYEYRGSLSTPPCSEDVLWLVWQNAIEISPQQLQQLVAIFPSNARNIQPLNGRSILHS</sequence>
<dbReference type="KEGG" id="mpk:VL20_4173"/>
<keyword evidence="8 10" id="KW-0456">Lyase</keyword>
<dbReference type="SUPFAM" id="SSF51069">
    <property type="entry name" value="Carbonic anhydrase"/>
    <property type="match status" value="1"/>
</dbReference>
<evidence type="ECO:0000256" key="3">
    <source>
        <dbReference type="ARBA" id="ARBA00010718"/>
    </source>
</evidence>
<dbReference type="PANTHER" id="PTHR18952">
    <property type="entry name" value="CARBONIC ANHYDRASE"/>
    <property type="match status" value="1"/>
</dbReference>
<protein>
    <recommendedName>
        <fullName evidence="5 10">Carbonic anhydrase</fullName>
        <ecNumber evidence="4 10">4.2.1.1</ecNumber>
    </recommendedName>
</protein>
<dbReference type="InterPro" id="IPR018338">
    <property type="entry name" value="Carbonic_anhydrase_a-class_CS"/>
</dbReference>
<keyword evidence="7 10" id="KW-0862">Zinc</keyword>
<dbReference type="GO" id="GO:0008270">
    <property type="term" value="F:zinc ion binding"/>
    <property type="evidence" value="ECO:0007669"/>
    <property type="project" value="UniProtKB-UniRule"/>
</dbReference>
<dbReference type="Proteomes" id="UP000068167">
    <property type="component" value="Chromosome"/>
</dbReference>
<keyword evidence="13" id="KW-1185">Reference proteome</keyword>
<evidence type="ECO:0000256" key="9">
    <source>
        <dbReference type="ARBA" id="ARBA00048348"/>
    </source>
</evidence>
<comment type="function">
    <text evidence="2 10">Reversible hydration of carbon dioxide.</text>
</comment>
<gene>
    <name evidence="12" type="ORF">VL20_4173</name>
</gene>
<dbReference type="PROSITE" id="PS00162">
    <property type="entry name" value="ALPHA_CA_1"/>
    <property type="match status" value="1"/>
</dbReference>
<dbReference type="GO" id="GO:0004089">
    <property type="term" value="F:carbonate dehydratase activity"/>
    <property type="evidence" value="ECO:0007669"/>
    <property type="project" value="UniProtKB-UniRule"/>
</dbReference>
<feature type="domain" description="Alpha-carbonic anhydrase" evidence="11">
    <location>
        <begin position="100"/>
        <end position="319"/>
    </location>
</feature>
<evidence type="ECO:0000256" key="1">
    <source>
        <dbReference type="ARBA" id="ARBA00001947"/>
    </source>
</evidence>
<evidence type="ECO:0000256" key="8">
    <source>
        <dbReference type="ARBA" id="ARBA00023239"/>
    </source>
</evidence>
<dbReference type="SMART" id="SM01057">
    <property type="entry name" value="Carb_anhydrase"/>
    <property type="match status" value="1"/>
</dbReference>
<evidence type="ECO:0000256" key="2">
    <source>
        <dbReference type="ARBA" id="ARBA00002904"/>
    </source>
</evidence>
<evidence type="ECO:0000256" key="10">
    <source>
        <dbReference type="RuleBase" id="RU367011"/>
    </source>
</evidence>
<organism evidence="12 13">
    <name type="scientific">Microcystis panniformis FACHB-1757</name>
    <dbReference type="NCBI Taxonomy" id="1638788"/>
    <lineage>
        <taxon>Bacteria</taxon>
        <taxon>Bacillati</taxon>
        <taxon>Cyanobacteriota</taxon>
        <taxon>Cyanophyceae</taxon>
        <taxon>Oscillatoriophycideae</taxon>
        <taxon>Chroococcales</taxon>
        <taxon>Microcystaceae</taxon>
        <taxon>Microcystis</taxon>
    </lineage>
</organism>
<dbReference type="CDD" id="cd03124">
    <property type="entry name" value="alpha_CA_prokaryotic_like"/>
    <property type="match status" value="1"/>
</dbReference>
<evidence type="ECO:0000256" key="6">
    <source>
        <dbReference type="ARBA" id="ARBA00022723"/>
    </source>
</evidence>
<evidence type="ECO:0000256" key="4">
    <source>
        <dbReference type="ARBA" id="ARBA00012925"/>
    </source>
</evidence>
<reference evidence="12 13" key="1">
    <citation type="journal article" date="2016" name="Stand. Genomic Sci.">
        <title>Complete genome sequence and genomic characterization of Microcystis panniformis FACHB 1757 by third-generation sequencing.</title>
        <authorList>
            <person name="Zhang J.Y."/>
            <person name="Guan R."/>
            <person name="Zhang H.J."/>
            <person name="Li H."/>
            <person name="Xiao P."/>
            <person name="Yu G.L."/>
            <person name="Du L."/>
            <person name="Cao D.M."/>
            <person name="Zhu B.C."/>
            <person name="Li R.H."/>
            <person name="Lu Z.H."/>
        </authorList>
    </citation>
    <scope>NUCLEOTIDE SEQUENCE [LARGE SCALE GENOMIC DNA]</scope>
    <source>
        <strain evidence="12 13">FACHB-1757</strain>
    </source>
</reference>
<dbReference type="EMBL" id="CP011339">
    <property type="protein sequence ID" value="AKV69117.1"/>
    <property type="molecule type" value="Genomic_DNA"/>
</dbReference>
<keyword evidence="6 10" id="KW-0479">Metal-binding</keyword>
<dbReference type="PANTHER" id="PTHR18952:SF265">
    <property type="entry name" value="CARBONIC ANHYDRASE"/>
    <property type="match status" value="1"/>
</dbReference>
<comment type="cofactor">
    <cofactor evidence="1 10">
        <name>Zn(2+)</name>
        <dbReference type="ChEBI" id="CHEBI:29105"/>
    </cofactor>
</comment>
<dbReference type="InterPro" id="IPR036398">
    <property type="entry name" value="CA_dom_sf"/>
</dbReference>
<dbReference type="EC" id="4.2.1.1" evidence="4 10"/>
<evidence type="ECO:0000259" key="11">
    <source>
        <dbReference type="PROSITE" id="PS51144"/>
    </source>
</evidence>